<name>A0A0V1GPP8_TRIPS</name>
<protein>
    <submittedName>
        <fullName evidence="2">Uncharacterized protein</fullName>
    </submittedName>
</protein>
<dbReference type="Proteomes" id="UP000054805">
    <property type="component" value="Unassembled WGS sequence"/>
</dbReference>
<dbReference type="AlphaFoldDB" id="A0A0V1GPP8"/>
<feature type="compositionally biased region" description="Polar residues" evidence="1">
    <location>
        <begin position="23"/>
        <end position="36"/>
    </location>
</feature>
<gene>
    <name evidence="2" type="ORF">T4B_15593</name>
</gene>
<evidence type="ECO:0000313" key="3">
    <source>
        <dbReference type="Proteomes" id="UP000054805"/>
    </source>
</evidence>
<dbReference type="EMBL" id="JYDS01000869">
    <property type="protein sequence ID" value="KRZ00317.1"/>
    <property type="molecule type" value="Genomic_DNA"/>
</dbReference>
<feature type="compositionally biased region" description="Polar residues" evidence="1">
    <location>
        <begin position="1"/>
        <end position="10"/>
    </location>
</feature>
<evidence type="ECO:0000313" key="2">
    <source>
        <dbReference type="EMBL" id="KRZ00317.1"/>
    </source>
</evidence>
<feature type="region of interest" description="Disordered" evidence="1">
    <location>
        <begin position="1"/>
        <end position="36"/>
    </location>
</feature>
<reference evidence="2 3" key="1">
    <citation type="submission" date="2015-01" db="EMBL/GenBank/DDBJ databases">
        <title>Evolution of Trichinella species and genotypes.</title>
        <authorList>
            <person name="Korhonen P.K."/>
            <person name="Edoardo P."/>
            <person name="Giuseppe L.R."/>
            <person name="Gasser R.B."/>
        </authorList>
    </citation>
    <scope>NUCLEOTIDE SEQUENCE [LARGE SCALE GENOMIC DNA]</scope>
    <source>
        <strain evidence="2">ISS588</strain>
    </source>
</reference>
<organism evidence="2 3">
    <name type="scientific">Trichinella pseudospiralis</name>
    <name type="common">Parasitic roundworm</name>
    <dbReference type="NCBI Taxonomy" id="6337"/>
    <lineage>
        <taxon>Eukaryota</taxon>
        <taxon>Metazoa</taxon>
        <taxon>Ecdysozoa</taxon>
        <taxon>Nematoda</taxon>
        <taxon>Enoplea</taxon>
        <taxon>Dorylaimia</taxon>
        <taxon>Trichinellida</taxon>
        <taxon>Trichinellidae</taxon>
        <taxon>Trichinella</taxon>
    </lineage>
</organism>
<comment type="caution">
    <text evidence="2">The sequence shown here is derived from an EMBL/GenBank/DDBJ whole genome shotgun (WGS) entry which is preliminary data.</text>
</comment>
<accession>A0A0V1GPP8</accession>
<keyword evidence="3" id="KW-1185">Reference proteome</keyword>
<proteinExistence type="predicted"/>
<sequence length="88" mass="10179">MLHTFETCNVKNEGKKKRKQRIQSRMTTTPKQSNTVQQRRVLTKSIFCYGDFSQILLRKGVSELLRSIKNEVTEDTKSISDGTSKNKK</sequence>
<evidence type="ECO:0000256" key="1">
    <source>
        <dbReference type="SAM" id="MobiDB-lite"/>
    </source>
</evidence>